<feature type="transmembrane region" description="Helical" evidence="3">
    <location>
        <begin position="80"/>
        <end position="101"/>
    </location>
</feature>
<feature type="transmembrane region" description="Helical" evidence="3">
    <location>
        <begin position="205"/>
        <end position="225"/>
    </location>
</feature>
<dbReference type="NCBIfam" id="NF045690">
    <property type="entry name" value="BCarotKetCrtW"/>
    <property type="match status" value="1"/>
</dbReference>
<evidence type="ECO:0000313" key="5">
    <source>
        <dbReference type="EMBL" id="ACL47522.1"/>
    </source>
</evidence>
<dbReference type="eggNOG" id="COG3239">
    <property type="taxonomic scope" value="Bacteria"/>
</dbReference>
<feature type="transmembrane region" description="Helical" evidence="3">
    <location>
        <begin position="182"/>
        <end position="199"/>
    </location>
</feature>
<dbReference type="GO" id="GO:0006629">
    <property type="term" value="P:lipid metabolic process"/>
    <property type="evidence" value="ECO:0007669"/>
    <property type="project" value="InterPro"/>
</dbReference>
<dbReference type="Pfam" id="PF00487">
    <property type="entry name" value="FA_desaturase"/>
    <property type="match status" value="1"/>
</dbReference>
<evidence type="ECO:0000259" key="4">
    <source>
        <dbReference type="Pfam" id="PF00487"/>
    </source>
</evidence>
<keyword evidence="3" id="KW-0472">Membrane</keyword>
<dbReference type="OrthoDB" id="9792534at2"/>
<evidence type="ECO:0000256" key="1">
    <source>
        <dbReference type="ARBA" id="ARBA00001954"/>
    </source>
</evidence>
<dbReference type="KEGG" id="cyn:Cyan7425_5230"/>
<dbReference type="InterPro" id="IPR005804">
    <property type="entry name" value="FA_desaturase_dom"/>
</dbReference>
<accession>B8HQC5</accession>
<evidence type="ECO:0000256" key="2">
    <source>
        <dbReference type="ARBA" id="ARBA00008749"/>
    </source>
</evidence>
<keyword evidence="3" id="KW-0812">Transmembrane</keyword>
<protein>
    <submittedName>
        <fullName evidence="5">Fatty acid desaturase</fullName>
    </submittedName>
</protein>
<dbReference type="HOGENOM" id="CLU_076576_0_0_3"/>
<gene>
    <name evidence="5" type="ordered locus">Cyan7425_5230</name>
</gene>
<dbReference type="EMBL" id="CP001344">
    <property type="protein sequence ID" value="ACL47522.1"/>
    <property type="molecule type" value="Genomic_DNA"/>
</dbReference>
<evidence type="ECO:0000256" key="3">
    <source>
        <dbReference type="SAM" id="Phobius"/>
    </source>
</evidence>
<comment type="similarity">
    <text evidence="2">Belongs to the fatty acid desaturase type 2 family.</text>
</comment>
<name>B8HQC5_CYAP4</name>
<feature type="transmembrane region" description="Helical" evidence="3">
    <location>
        <begin position="52"/>
        <end position="73"/>
    </location>
</feature>
<dbReference type="STRING" id="395961.Cyan7425_5230"/>
<feature type="domain" description="Fatty acid desaturase" evidence="4">
    <location>
        <begin position="173"/>
        <end position="283"/>
    </location>
</feature>
<proteinExistence type="inferred from homology"/>
<organism evidence="5">
    <name type="scientific">Cyanothece sp. (strain PCC 7425 / ATCC 29141)</name>
    <dbReference type="NCBI Taxonomy" id="395961"/>
    <lineage>
        <taxon>Bacteria</taxon>
        <taxon>Bacillati</taxon>
        <taxon>Cyanobacteriota</taxon>
        <taxon>Cyanophyceae</taxon>
        <taxon>Gomontiellales</taxon>
        <taxon>Cyanothecaceae</taxon>
        <taxon>Cyanothece</taxon>
    </lineage>
</organism>
<comment type="cofactor">
    <cofactor evidence="1">
        <name>Fe(2+)</name>
        <dbReference type="ChEBI" id="CHEBI:29033"/>
    </cofactor>
</comment>
<dbReference type="AlphaFoldDB" id="B8HQC5"/>
<sequence length="286" mass="32902">MNSKNNTVNTAVIARPTAVDRREPGPSFSVASPHLPSISVRIRSELQQDRSAYGLFIALAILSIWGLSLGFLLTRNLAHFSPLWLLIAIPWQTFLYTGLFITAHDAMHGAVYPQNPRLNHGIGTLAVLLYGLFSYRDLLAKHSLHHRYPASEMDPDFHDGQHCNLLAWYFNFMKNYWSWSRLLGLILLFHSVHFLFQIPDANLTLFWVIPSLLSSVQLFLFGTFLTHREPGTGYRNAHRAESSGMPVWLSFLTCYHFGYHREHHEYPYLAWWQLPTVYQPDSPQPP</sequence>
<reference evidence="5" key="1">
    <citation type="submission" date="2009-01" db="EMBL/GenBank/DDBJ databases">
        <title>Complete sequence of chromosome Cyanothece sp. PCC 7425.</title>
        <authorList>
            <consortium name="US DOE Joint Genome Institute"/>
            <person name="Lucas S."/>
            <person name="Copeland A."/>
            <person name="Lapidus A."/>
            <person name="Glavina del Rio T."/>
            <person name="Dalin E."/>
            <person name="Tice H."/>
            <person name="Bruce D."/>
            <person name="Goodwin L."/>
            <person name="Pitluck S."/>
            <person name="Sims D."/>
            <person name="Meineke L."/>
            <person name="Brettin T."/>
            <person name="Detter J.C."/>
            <person name="Han C."/>
            <person name="Larimer F."/>
            <person name="Land M."/>
            <person name="Hauser L."/>
            <person name="Kyrpides N."/>
            <person name="Ovchinnikova G."/>
            <person name="Liberton M."/>
            <person name="Stoeckel J."/>
            <person name="Banerjee A."/>
            <person name="Singh A."/>
            <person name="Page L."/>
            <person name="Sato H."/>
            <person name="Zhao L."/>
            <person name="Sherman L."/>
            <person name="Pakrasi H."/>
            <person name="Richardson P."/>
        </authorList>
    </citation>
    <scope>NUCLEOTIDE SEQUENCE</scope>
    <source>
        <strain evidence="5">PCC 7425</strain>
    </source>
</reference>
<dbReference type="InterPro" id="IPR054681">
    <property type="entry name" value="CrtW-like"/>
</dbReference>
<keyword evidence="3" id="KW-1133">Transmembrane helix</keyword>